<accession>A0A547Q5B0</accession>
<feature type="chain" id="PRO_5021749083" evidence="1">
    <location>
        <begin position="19"/>
        <end position="141"/>
    </location>
</feature>
<protein>
    <submittedName>
        <fullName evidence="2">Uncharacterized protein</fullName>
    </submittedName>
</protein>
<keyword evidence="1" id="KW-0732">Signal</keyword>
<evidence type="ECO:0000256" key="1">
    <source>
        <dbReference type="SAM" id="SignalP"/>
    </source>
</evidence>
<dbReference type="RefSeq" id="WP_142834458.1">
    <property type="nucleotide sequence ID" value="NZ_VFSV01000011.1"/>
</dbReference>
<reference evidence="2 3" key="1">
    <citation type="submission" date="2019-06" db="EMBL/GenBank/DDBJ databases">
        <title>Paenimaribius caenipelagi gen. nov., sp. nov., isolated from a tidal flat.</title>
        <authorList>
            <person name="Yoon J.-H."/>
        </authorList>
    </citation>
    <scope>NUCLEOTIDE SEQUENCE [LARGE SCALE GENOMIC DNA]</scope>
    <source>
        <strain evidence="2 3">JBTF-M29</strain>
    </source>
</reference>
<name>A0A547Q5B0_9RHOB</name>
<dbReference type="PROSITE" id="PS51257">
    <property type="entry name" value="PROKAR_LIPOPROTEIN"/>
    <property type="match status" value="1"/>
</dbReference>
<evidence type="ECO:0000313" key="3">
    <source>
        <dbReference type="Proteomes" id="UP000318590"/>
    </source>
</evidence>
<dbReference type="AlphaFoldDB" id="A0A547Q5B0"/>
<gene>
    <name evidence="2" type="ORF">FEV53_08860</name>
</gene>
<dbReference type="Proteomes" id="UP000318590">
    <property type="component" value="Unassembled WGS sequence"/>
</dbReference>
<sequence>MFRKASCTLLLLTLAACGGGGKEVTVDPVGAQIASETPPDLVAVAQALDARRGQKISDHLTVLSASARGQTLAMNYAHDRPDADFSQAERESYAISTERTIAQQMCAQPATRKFVETYGGIAVNIVTSDRQPLANFNITTC</sequence>
<proteinExistence type="predicted"/>
<feature type="signal peptide" evidence="1">
    <location>
        <begin position="1"/>
        <end position="18"/>
    </location>
</feature>
<dbReference type="OrthoDB" id="7869090at2"/>
<organism evidence="2 3">
    <name type="scientific">Palleronia caenipelagi</name>
    <dbReference type="NCBI Taxonomy" id="2489174"/>
    <lineage>
        <taxon>Bacteria</taxon>
        <taxon>Pseudomonadati</taxon>
        <taxon>Pseudomonadota</taxon>
        <taxon>Alphaproteobacteria</taxon>
        <taxon>Rhodobacterales</taxon>
        <taxon>Roseobacteraceae</taxon>
        <taxon>Palleronia</taxon>
    </lineage>
</organism>
<comment type="caution">
    <text evidence="2">The sequence shown here is derived from an EMBL/GenBank/DDBJ whole genome shotgun (WGS) entry which is preliminary data.</text>
</comment>
<keyword evidence="3" id="KW-1185">Reference proteome</keyword>
<dbReference type="EMBL" id="VFSV01000011">
    <property type="protein sequence ID" value="TRD21580.1"/>
    <property type="molecule type" value="Genomic_DNA"/>
</dbReference>
<evidence type="ECO:0000313" key="2">
    <source>
        <dbReference type="EMBL" id="TRD21580.1"/>
    </source>
</evidence>